<evidence type="ECO:0000313" key="4">
    <source>
        <dbReference type="Proteomes" id="UP000623467"/>
    </source>
</evidence>
<protein>
    <submittedName>
        <fullName evidence="3">DJ-1 protein/PfpI family protein</fullName>
    </submittedName>
</protein>
<name>A0A8H6YXU1_9AGAR</name>
<proteinExistence type="predicted"/>
<dbReference type="InterPro" id="IPR029062">
    <property type="entry name" value="Class_I_gatase-like"/>
</dbReference>
<feature type="chain" id="PRO_5034211128" evidence="1">
    <location>
        <begin position="28"/>
        <end position="278"/>
    </location>
</feature>
<evidence type="ECO:0000256" key="1">
    <source>
        <dbReference type="SAM" id="SignalP"/>
    </source>
</evidence>
<gene>
    <name evidence="3" type="ORF">MSAN_00936400</name>
</gene>
<sequence length="278" mass="30180">MRGNIFHNLRNAWIATFFALLFSLAVAASQHHVRDTALTTCRPASFVPSENDTSVPRRFGFLLYRATDPLDFLGPSEVLFTLGRLAHVDFYYIVAESFVIVSTELVPPATKAYNSTIWTSVAPTHTYDDPPIDLDALVVPGGPGARAPSNVTLDLCGTRPNLKYFVNVYTGTVIAAEAGLLDGRRATTNRAAWLTATAAGPSTTWVGDEKWVVDGNVWTSSGVAAGIDAMVTFIARFWGEQLIARTLQLMADIPTRSTALCHVAERDLQVAINSIAIH</sequence>
<organism evidence="3 4">
    <name type="scientific">Mycena sanguinolenta</name>
    <dbReference type="NCBI Taxonomy" id="230812"/>
    <lineage>
        <taxon>Eukaryota</taxon>
        <taxon>Fungi</taxon>
        <taxon>Dikarya</taxon>
        <taxon>Basidiomycota</taxon>
        <taxon>Agaricomycotina</taxon>
        <taxon>Agaricomycetes</taxon>
        <taxon>Agaricomycetidae</taxon>
        <taxon>Agaricales</taxon>
        <taxon>Marasmiineae</taxon>
        <taxon>Mycenaceae</taxon>
        <taxon>Mycena</taxon>
    </lineage>
</organism>
<dbReference type="AlphaFoldDB" id="A0A8H6YXU1"/>
<dbReference type="CDD" id="cd03139">
    <property type="entry name" value="GATase1_PfpI_2"/>
    <property type="match status" value="1"/>
</dbReference>
<evidence type="ECO:0000259" key="2">
    <source>
        <dbReference type="Pfam" id="PF01965"/>
    </source>
</evidence>
<dbReference type="Gene3D" id="3.40.50.880">
    <property type="match status" value="1"/>
</dbReference>
<accession>A0A8H6YXU1</accession>
<dbReference type="Pfam" id="PF01965">
    <property type="entry name" value="DJ-1_PfpI"/>
    <property type="match status" value="1"/>
</dbReference>
<feature type="domain" description="DJ-1/PfpI" evidence="2">
    <location>
        <begin position="103"/>
        <end position="234"/>
    </location>
</feature>
<dbReference type="SUPFAM" id="SSF52317">
    <property type="entry name" value="Class I glutamine amidotransferase-like"/>
    <property type="match status" value="1"/>
</dbReference>
<dbReference type="PANTHER" id="PTHR43130">
    <property type="entry name" value="ARAC-FAMILY TRANSCRIPTIONAL REGULATOR"/>
    <property type="match status" value="1"/>
</dbReference>
<evidence type="ECO:0000313" key="3">
    <source>
        <dbReference type="EMBL" id="KAF7366781.1"/>
    </source>
</evidence>
<keyword evidence="1" id="KW-0732">Signal</keyword>
<feature type="signal peptide" evidence="1">
    <location>
        <begin position="1"/>
        <end position="27"/>
    </location>
</feature>
<keyword evidence="4" id="KW-1185">Reference proteome</keyword>
<dbReference type="InterPro" id="IPR002818">
    <property type="entry name" value="DJ-1/PfpI"/>
</dbReference>
<reference evidence="3" key="1">
    <citation type="submission" date="2020-05" db="EMBL/GenBank/DDBJ databases">
        <title>Mycena genomes resolve the evolution of fungal bioluminescence.</title>
        <authorList>
            <person name="Tsai I.J."/>
        </authorList>
    </citation>
    <scope>NUCLEOTIDE SEQUENCE</scope>
    <source>
        <strain evidence="3">160909Yilan</strain>
    </source>
</reference>
<dbReference type="PANTHER" id="PTHR43130:SF15">
    <property type="entry name" value="THIJ_PFPI FAMILY PROTEIN (AFU_ORTHOLOGUE AFUA_5G14240)"/>
    <property type="match status" value="1"/>
</dbReference>
<dbReference type="OrthoDB" id="543156at2759"/>
<dbReference type="Proteomes" id="UP000623467">
    <property type="component" value="Unassembled WGS sequence"/>
</dbReference>
<dbReference type="EMBL" id="JACAZH010000006">
    <property type="protein sequence ID" value="KAF7366781.1"/>
    <property type="molecule type" value="Genomic_DNA"/>
</dbReference>
<comment type="caution">
    <text evidence="3">The sequence shown here is derived from an EMBL/GenBank/DDBJ whole genome shotgun (WGS) entry which is preliminary data.</text>
</comment>
<dbReference type="InterPro" id="IPR052158">
    <property type="entry name" value="INH-QAR"/>
</dbReference>